<feature type="domain" description="Core-binding (CB)" evidence="6">
    <location>
        <begin position="8"/>
        <end position="101"/>
    </location>
</feature>
<evidence type="ECO:0000256" key="1">
    <source>
        <dbReference type="ARBA" id="ARBA00022908"/>
    </source>
</evidence>
<reference evidence="7 8" key="1">
    <citation type="submission" date="2016-10" db="EMBL/GenBank/DDBJ databases">
        <authorList>
            <person name="Varghese N."/>
            <person name="Submissions S."/>
        </authorList>
    </citation>
    <scope>NUCLEOTIDE SEQUENCE [LARGE SCALE GENOMIC DNA]</scope>
    <source>
        <strain evidence="7 8">CGMCC 1.3527</strain>
    </source>
</reference>
<keyword evidence="8" id="KW-1185">Reference proteome</keyword>
<dbReference type="GO" id="GO:0006310">
    <property type="term" value="P:DNA recombination"/>
    <property type="evidence" value="ECO:0007669"/>
    <property type="project" value="UniProtKB-KW"/>
</dbReference>
<dbReference type="CDD" id="cd00397">
    <property type="entry name" value="DNA_BRE_C"/>
    <property type="match status" value="1"/>
</dbReference>
<dbReference type="InterPro" id="IPR011010">
    <property type="entry name" value="DNA_brk_join_enz"/>
</dbReference>
<dbReference type="GO" id="GO:0015074">
    <property type="term" value="P:DNA integration"/>
    <property type="evidence" value="ECO:0007669"/>
    <property type="project" value="UniProtKB-KW"/>
</dbReference>
<accession>A0A1G7NE94</accession>
<dbReference type="Gene3D" id="1.10.443.10">
    <property type="entry name" value="Intergrase catalytic core"/>
    <property type="match status" value="1"/>
</dbReference>
<name>A0A1G7NE94_9EURY</name>
<dbReference type="InterPro" id="IPR050090">
    <property type="entry name" value="Tyrosine_recombinase_XerCD"/>
</dbReference>
<dbReference type="PANTHER" id="PTHR30349">
    <property type="entry name" value="PHAGE INTEGRASE-RELATED"/>
    <property type="match status" value="1"/>
</dbReference>
<dbReference type="InterPro" id="IPR010998">
    <property type="entry name" value="Integrase_recombinase_N"/>
</dbReference>
<dbReference type="PROSITE" id="PS51900">
    <property type="entry name" value="CB"/>
    <property type="match status" value="1"/>
</dbReference>
<dbReference type="OrthoDB" id="198497at2157"/>
<protein>
    <submittedName>
        <fullName evidence="7">Phage integrase, N-terminal SAM-like domain</fullName>
    </submittedName>
</protein>
<keyword evidence="2 4" id="KW-0238">DNA-binding</keyword>
<dbReference type="RefSeq" id="WP_149798887.1">
    <property type="nucleotide sequence ID" value="NZ_FNBO01000007.1"/>
</dbReference>
<dbReference type="SUPFAM" id="SSF56349">
    <property type="entry name" value="DNA breaking-rejoining enzymes"/>
    <property type="match status" value="1"/>
</dbReference>
<dbReference type="Proteomes" id="UP000324020">
    <property type="component" value="Unassembled WGS sequence"/>
</dbReference>
<gene>
    <name evidence="7" type="ORF">SAMN04488067_107150</name>
</gene>
<dbReference type="InterPro" id="IPR044068">
    <property type="entry name" value="CB"/>
</dbReference>
<evidence type="ECO:0000256" key="3">
    <source>
        <dbReference type="ARBA" id="ARBA00023172"/>
    </source>
</evidence>
<sequence>MSDELEPIPPERAVEMHLDRMKEDRAEWTQTTHQSELRPFVEWCREEGSIDNLNELSGRDLYEYRIWRREGGYSNSKVDELAKKTLHSNLSTLRSFLKFCGEIEAVPSDLYEKVPLVKLTREDEVSDSYLRPERAADIVEYLSRYEYASRDHVVWALIWHTGARLGAVRSLDLQDLDLEGNKPSIEFVHRPETGTPLKNDAASERVNRVSRRVAQILQDYIDGPRTDAVDDHGRNPLVTTDAGRIAAGTIRKAFYRWTRPCFIGKECPHDEDPESCKFATFRHVSGCPSARSPHDARKARVTKYRNDGVPRGVVSDQLNASEDVLDKHYDRASEREKADRRWRIIQQ</sequence>
<dbReference type="AlphaFoldDB" id="A0A1G7NE94"/>
<feature type="domain" description="Tyr recombinase" evidence="5">
    <location>
        <begin position="125"/>
        <end position="342"/>
    </location>
</feature>
<organism evidence="7 8">
    <name type="scientific">Halorubrum xinjiangense</name>
    <dbReference type="NCBI Taxonomy" id="261291"/>
    <lineage>
        <taxon>Archaea</taxon>
        <taxon>Methanobacteriati</taxon>
        <taxon>Methanobacteriota</taxon>
        <taxon>Stenosarchaea group</taxon>
        <taxon>Halobacteria</taxon>
        <taxon>Halobacteriales</taxon>
        <taxon>Haloferacaceae</taxon>
        <taxon>Halorubrum</taxon>
    </lineage>
</organism>
<dbReference type="PROSITE" id="PS51898">
    <property type="entry name" value="TYR_RECOMBINASE"/>
    <property type="match status" value="1"/>
</dbReference>
<dbReference type="PANTHER" id="PTHR30349:SF41">
    <property type="entry name" value="INTEGRASE_RECOMBINASE PROTEIN MJ0367-RELATED"/>
    <property type="match status" value="1"/>
</dbReference>
<dbReference type="InterPro" id="IPR013762">
    <property type="entry name" value="Integrase-like_cat_sf"/>
</dbReference>
<keyword evidence="1" id="KW-0229">DNA integration</keyword>
<evidence type="ECO:0000256" key="4">
    <source>
        <dbReference type="PROSITE-ProRule" id="PRU01248"/>
    </source>
</evidence>
<evidence type="ECO:0000313" key="8">
    <source>
        <dbReference type="Proteomes" id="UP000324020"/>
    </source>
</evidence>
<dbReference type="GO" id="GO:0003677">
    <property type="term" value="F:DNA binding"/>
    <property type="evidence" value="ECO:0007669"/>
    <property type="project" value="UniProtKB-UniRule"/>
</dbReference>
<dbReference type="InterPro" id="IPR002104">
    <property type="entry name" value="Integrase_catalytic"/>
</dbReference>
<evidence type="ECO:0000259" key="5">
    <source>
        <dbReference type="PROSITE" id="PS51898"/>
    </source>
</evidence>
<proteinExistence type="predicted"/>
<evidence type="ECO:0000256" key="2">
    <source>
        <dbReference type="ARBA" id="ARBA00023125"/>
    </source>
</evidence>
<evidence type="ECO:0000259" key="6">
    <source>
        <dbReference type="PROSITE" id="PS51900"/>
    </source>
</evidence>
<dbReference type="EMBL" id="FNBO01000007">
    <property type="protein sequence ID" value="SDF72241.1"/>
    <property type="molecule type" value="Genomic_DNA"/>
</dbReference>
<keyword evidence="3" id="KW-0233">DNA recombination</keyword>
<evidence type="ECO:0000313" key="7">
    <source>
        <dbReference type="EMBL" id="SDF72241.1"/>
    </source>
</evidence>
<dbReference type="Gene3D" id="1.10.150.130">
    <property type="match status" value="1"/>
</dbReference>